<dbReference type="InterPro" id="IPR000212">
    <property type="entry name" value="DNA_helicase_UvrD/REP"/>
</dbReference>
<evidence type="ECO:0000313" key="15">
    <source>
        <dbReference type="EMBL" id="MBR0560469.1"/>
    </source>
</evidence>
<dbReference type="InterPro" id="IPR027417">
    <property type="entry name" value="P-loop_NTPase"/>
</dbReference>
<comment type="catalytic activity">
    <reaction evidence="8">
        <text>Couples ATP hydrolysis with the unwinding of duplex DNA by translocating in the 3'-5' direction.</text>
        <dbReference type="EC" id="5.6.2.4"/>
    </reaction>
</comment>
<dbReference type="EC" id="5.6.2.4" evidence="9"/>
<keyword evidence="4 12" id="KW-0347">Helicase</keyword>
<organism evidence="15 16">
    <name type="scientific">Neokomagataea anthophila</name>
    <dbReference type="NCBI Taxonomy" id="2826925"/>
    <lineage>
        <taxon>Bacteria</taxon>
        <taxon>Pseudomonadati</taxon>
        <taxon>Pseudomonadota</taxon>
        <taxon>Alphaproteobacteria</taxon>
        <taxon>Acetobacterales</taxon>
        <taxon>Acetobacteraceae</taxon>
        <taxon>Neokomagataea</taxon>
    </lineage>
</organism>
<name>A0ABS5E990_9PROT</name>
<dbReference type="Pfam" id="PF13361">
    <property type="entry name" value="UvrD_C"/>
    <property type="match status" value="1"/>
</dbReference>
<dbReference type="PROSITE" id="PS51217">
    <property type="entry name" value="UVRD_HELICASE_CTER"/>
    <property type="match status" value="1"/>
</dbReference>
<dbReference type="Gene3D" id="1.10.486.10">
    <property type="entry name" value="PCRA, domain 4"/>
    <property type="match status" value="1"/>
</dbReference>
<dbReference type="Proteomes" id="UP000677812">
    <property type="component" value="Unassembled WGS sequence"/>
</dbReference>
<keyword evidence="2 12" id="KW-0547">Nucleotide-binding</keyword>
<keyword evidence="7" id="KW-0413">Isomerase</keyword>
<evidence type="ECO:0000256" key="11">
    <source>
        <dbReference type="ARBA" id="ARBA00048988"/>
    </source>
</evidence>
<comment type="caution">
    <text evidence="15">The sequence shown here is derived from an EMBL/GenBank/DDBJ whole genome shotgun (WGS) entry which is preliminary data.</text>
</comment>
<evidence type="ECO:0000256" key="4">
    <source>
        <dbReference type="ARBA" id="ARBA00022806"/>
    </source>
</evidence>
<dbReference type="CDD" id="cd17932">
    <property type="entry name" value="DEXQc_UvrD"/>
    <property type="match status" value="1"/>
</dbReference>
<keyword evidence="5 12" id="KW-0067">ATP-binding</keyword>
<keyword evidence="16" id="KW-1185">Reference proteome</keyword>
<evidence type="ECO:0000256" key="10">
    <source>
        <dbReference type="ARBA" id="ARBA00034923"/>
    </source>
</evidence>
<feature type="domain" description="UvrD-like helicase ATP-binding" evidence="13">
    <location>
        <begin position="12"/>
        <end position="313"/>
    </location>
</feature>
<dbReference type="PANTHER" id="PTHR11070:SF2">
    <property type="entry name" value="ATP-DEPENDENT DNA HELICASE SRS2"/>
    <property type="match status" value="1"/>
</dbReference>
<sequence>MMDITTATSALFNTLTPAQYEAATATGPVVVLAGAGTGKTKTLVAGIVHRLQARAVPASRILAVTFTNKAAGEMRDRVQAELGPDQAPSWMGTFHGHGRRMLRTDPEIAGLMDGFEICDAEDSRSLVKRLLKTHLTQDEDAYASPDALRKRVKRIADTIAHFKDDLVLPQEAQAAVKGIIHQRQIEDPDERDVWHAAAALYPHYQRMLRDENKADFGDLLFWPTWTMRHDESYRKLWAERFSCLLADEFQDTNRCQYLWLEALTRDHHELFVVGDDAQSIYGWRGANIGFIRNFCREFPNARMIALEQNFRSTGHILDAANAVIARDAGRLDKKLYTTSGQGRPIDIIRCTGAEHEAQTIVTQITQRAMAGMSYDSMALLYRYNYLSRKVEEELIRAHIPYELVNDTAFWQRATIKDALAFLSLSTRPDEWQSNDAFRRVVNVPTRGVGPKAMARIEEKAAETGFSLFAAAEALTEKATSKAGQKLRAFLDAIREIECHPDIRLAARLQMGCEMTGYAEKLRSEGEKGQVAFENLAELYDLAQGFESVEELLDHAALGSLPKADQGLGCVRLSTIHAAKGLEFEHVYLMGWEDGAFPSTTNTDQGEERRLAYVALTRAKRRAVITWVGYRYGQETAPSPFLSDFPASAYRAFGGGYAADHHAQTRRA</sequence>
<dbReference type="Pfam" id="PF00580">
    <property type="entry name" value="UvrD-helicase"/>
    <property type="match status" value="1"/>
</dbReference>
<reference evidence="15 16" key="1">
    <citation type="submission" date="2021-04" db="EMBL/GenBank/DDBJ databases">
        <title>The complete genome sequence of Neokomagataea sp. TBRC 2177.</title>
        <authorList>
            <person name="Charoenyingcharoen P."/>
            <person name="Yukphan P."/>
        </authorList>
    </citation>
    <scope>NUCLEOTIDE SEQUENCE [LARGE SCALE GENOMIC DNA]</scope>
    <source>
        <strain evidence="15 16">TBRC 2177</strain>
    </source>
</reference>
<gene>
    <name evidence="15" type="ORF">KB213_10435</name>
</gene>
<dbReference type="SUPFAM" id="SSF52540">
    <property type="entry name" value="P-loop containing nucleoside triphosphate hydrolases"/>
    <property type="match status" value="1"/>
</dbReference>
<protein>
    <recommendedName>
        <fullName evidence="9">DNA 3'-5' helicase</fullName>
        <ecNumber evidence="9">5.6.2.4</ecNumber>
    </recommendedName>
    <alternativeName>
        <fullName evidence="10">DNA 3'-5' helicase II</fullName>
    </alternativeName>
</protein>
<keyword evidence="6" id="KW-0238">DNA-binding</keyword>
<dbReference type="InterPro" id="IPR014017">
    <property type="entry name" value="DNA_helicase_UvrD-like_C"/>
</dbReference>
<evidence type="ECO:0000259" key="13">
    <source>
        <dbReference type="PROSITE" id="PS51198"/>
    </source>
</evidence>
<dbReference type="PROSITE" id="PS51198">
    <property type="entry name" value="UVRD_HELICASE_ATP_BIND"/>
    <property type="match status" value="1"/>
</dbReference>
<evidence type="ECO:0000256" key="8">
    <source>
        <dbReference type="ARBA" id="ARBA00034617"/>
    </source>
</evidence>
<feature type="binding site" evidence="12">
    <location>
        <begin position="33"/>
        <end position="40"/>
    </location>
    <ligand>
        <name>ATP</name>
        <dbReference type="ChEBI" id="CHEBI:30616"/>
    </ligand>
</feature>
<evidence type="ECO:0000256" key="9">
    <source>
        <dbReference type="ARBA" id="ARBA00034808"/>
    </source>
</evidence>
<dbReference type="RefSeq" id="WP_211682911.1">
    <property type="nucleotide sequence ID" value="NZ_JAGRQH010000009.1"/>
</dbReference>
<dbReference type="EMBL" id="JAGRQH010000009">
    <property type="protein sequence ID" value="MBR0560469.1"/>
    <property type="molecule type" value="Genomic_DNA"/>
</dbReference>
<comment type="similarity">
    <text evidence="1">Belongs to the helicase family. UvrD subfamily.</text>
</comment>
<evidence type="ECO:0000256" key="12">
    <source>
        <dbReference type="PROSITE-ProRule" id="PRU00560"/>
    </source>
</evidence>
<dbReference type="Gene3D" id="1.10.10.160">
    <property type="match status" value="1"/>
</dbReference>
<evidence type="ECO:0000313" key="16">
    <source>
        <dbReference type="Proteomes" id="UP000677812"/>
    </source>
</evidence>
<evidence type="ECO:0000256" key="5">
    <source>
        <dbReference type="ARBA" id="ARBA00022840"/>
    </source>
</evidence>
<dbReference type="PANTHER" id="PTHR11070">
    <property type="entry name" value="UVRD / RECB / PCRA DNA HELICASE FAMILY MEMBER"/>
    <property type="match status" value="1"/>
</dbReference>
<keyword evidence="3 12" id="KW-0378">Hydrolase</keyword>
<dbReference type="InterPro" id="IPR014016">
    <property type="entry name" value="UvrD-like_ATP-bd"/>
</dbReference>
<evidence type="ECO:0000256" key="1">
    <source>
        <dbReference type="ARBA" id="ARBA00009922"/>
    </source>
</evidence>
<evidence type="ECO:0000256" key="7">
    <source>
        <dbReference type="ARBA" id="ARBA00023235"/>
    </source>
</evidence>
<proteinExistence type="inferred from homology"/>
<evidence type="ECO:0000256" key="3">
    <source>
        <dbReference type="ARBA" id="ARBA00022801"/>
    </source>
</evidence>
<evidence type="ECO:0000259" key="14">
    <source>
        <dbReference type="PROSITE" id="PS51217"/>
    </source>
</evidence>
<comment type="catalytic activity">
    <reaction evidence="11">
        <text>ATP + H2O = ADP + phosphate + H(+)</text>
        <dbReference type="Rhea" id="RHEA:13065"/>
        <dbReference type="ChEBI" id="CHEBI:15377"/>
        <dbReference type="ChEBI" id="CHEBI:15378"/>
        <dbReference type="ChEBI" id="CHEBI:30616"/>
        <dbReference type="ChEBI" id="CHEBI:43474"/>
        <dbReference type="ChEBI" id="CHEBI:456216"/>
        <dbReference type="EC" id="5.6.2.4"/>
    </reaction>
</comment>
<dbReference type="Gene3D" id="3.40.50.300">
    <property type="entry name" value="P-loop containing nucleotide triphosphate hydrolases"/>
    <property type="match status" value="2"/>
</dbReference>
<dbReference type="InterPro" id="IPR013986">
    <property type="entry name" value="DExx_box_DNA_helicase_dom_sf"/>
</dbReference>
<evidence type="ECO:0000256" key="6">
    <source>
        <dbReference type="ARBA" id="ARBA00023125"/>
    </source>
</evidence>
<accession>A0ABS5E990</accession>
<evidence type="ECO:0000256" key="2">
    <source>
        <dbReference type="ARBA" id="ARBA00022741"/>
    </source>
</evidence>
<feature type="domain" description="UvrD-like helicase C-terminal" evidence="14">
    <location>
        <begin position="314"/>
        <end position="580"/>
    </location>
</feature>